<dbReference type="Pfam" id="PF16211">
    <property type="entry name" value="Histone_H2A_C"/>
    <property type="match status" value="1"/>
</dbReference>
<dbReference type="InterPro" id="IPR002119">
    <property type="entry name" value="Histone_H2A"/>
</dbReference>
<dbReference type="CDD" id="cd00074">
    <property type="entry name" value="HFD_H2A"/>
    <property type="match status" value="1"/>
</dbReference>
<evidence type="ECO:0000259" key="8">
    <source>
        <dbReference type="Pfam" id="PF16211"/>
    </source>
</evidence>
<evidence type="ECO:0000256" key="2">
    <source>
        <dbReference type="ARBA" id="ARBA00022454"/>
    </source>
</evidence>
<evidence type="ECO:0000259" key="7">
    <source>
        <dbReference type="Pfam" id="PF00125"/>
    </source>
</evidence>
<keyword evidence="5" id="KW-0238">DNA-binding</keyword>
<feature type="region of interest" description="Disordered" evidence="6">
    <location>
        <begin position="38"/>
        <end position="57"/>
    </location>
</feature>
<dbReference type="InterPro" id="IPR009072">
    <property type="entry name" value="Histone-fold"/>
</dbReference>
<keyword evidence="2 5" id="KW-0158">Chromosome</keyword>
<evidence type="ECO:0000256" key="6">
    <source>
        <dbReference type="SAM" id="MobiDB-lite"/>
    </source>
</evidence>
<proteinExistence type="inferred from homology"/>
<evidence type="ECO:0000313" key="10">
    <source>
        <dbReference type="WBParaSite" id="L893_g18460.t1"/>
    </source>
</evidence>
<feature type="domain" description="Histone H2A C-terminal" evidence="8">
    <location>
        <begin position="128"/>
        <end position="160"/>
    </location>
</feature>
<protein>
    <recommendedName>
        <fullName evidence="5">Histone H2A</fullName>
    </recommendedName>
</protein>
<dbReference type="InterPro" id="IPR007125">
    <property type="entry name" value="H2A/H2B/H3"/>
</dbReference>
<dbReference type="SUPFAM" id="SSF47113">
    <property type="entry name" value="Histone-fold"/>
    <property type="match status" value="1"/>
</dbReference>
<evidence type="ECO:0000256" key="1">
    <source>
        <dbReference type="ARBA" id="ARBA00004286"/>
    </source>
</evidence>
<evidence type="ECO:0000256" key="5">
    <source>
        <dbReference type="RuleBase" id="RU003767"/>
    </source>
</evidence>
<comment type="subunit">
    <text evidence="5">The nucleosome is a histone octamer containing two molecules each of H2A, H2B, H3 and H4 assembled in one H3-H4 heterotetramer and two H2A-H2B heterodimers. The octamer wraps approximately 147 bp of DNA.</text>
</comment>
<reference evidence="10" key="1">
    <citation type="submission" date="2016-11" db="UniProtKB">
        <authorList>
            <consortium name="WormBaseParasite"/>
        </authorList>
    </citation>
    <scope>IDENTIFICATION</scope>
</reference>
<dbReference type="GO" id="GO:0046982">
    <property type="term" value="F:protein heterodimerization activity"/>
    <property type="evidence" value="ECO:0007669"/>
    <property type="project" value="InterPro"/>
</dbReference>
<keyword evidence="5" id="KW-0539">Nucleus</keyword>
<keyword evidence="3" id="KW-1017">Isopeptide bond</keyword>
<dbReference type="AlphaFoldDB" id="A0A1I7YQI7"/>
<dbReference type="WBParaSite" id="L893_g18460.t1">
    <property type="protein sequence ID" value="L893_g18460.t1"/>
    <property type="gene ID" value="L893_g18460"/>
</dbReference>
<dbReference type="GO" id="GO:0005634">
    <property type="term" value="C:nucleus"/>
    <property type="evidence" value="ECO:0007669"/>
    <property type="project" value="UniProtKB-SubCell"/>
</dbReference>
<evidence type="ECO:0000313" key="9">
    <source>
        <dbReference type="Proteomes" id="UP000095287"/>
    </source>
</evidence>
<feature type="domain" description="Core Histone H2A/H2B/H3" evidence="7">
    <location>
        <begin position="48"/>
        <end position="125"/>
    </location>
</feature>
<dbReference type="PROSITE" id="PS51257">
    <property type="entry name" value="PROKAR_LIPOPROTEIN"/>
    <property type="match status" value="1"/>
</dbReference>
<dbReference type="GO" id="GO:0003677">
    <property type="term" value="F:DNA binding"/>
    <property type="evidence" value="ECO:0007669"/>
    <property type="project" value="UniProtKB-KW"/>
</dbReference>
<evidence type="ECO:0000256" key="3">
    <source>
        <dbReference type="ARBA" id="ARBA00022499"/>
    </source>
</evidence>
<dbReference type="FunFam" id="1.10.20.10:FF:000093">
    <property type="entry name" value="Histone H2A"/>
    <property type="match status" value="1"/>
</dbReference>
<dbReference type="GO" id="GO:0030527">
    <property type="term" value="F:structural constituent of chromatin"/>
    <property type="evidence" value="ECO:0007669"/>
    <property type="project" value="InterPro"/>
</dbReference>
<dbReference type="GO" id="GO:0000786">
    <property type="term" value="C:nucleosome"/>
    <property type="evidence" value="ECO:0007669"/>
    <property type="project" value="UniProtKB-KW"/>
</dbReference>
<sequence>MLRQDAGDLPVHLVSVSSCLCIGGSDWKKPNFEPQAVYMSSTPKPSGETKKRSKSVRSGLQFPVARIQRQLKKGRYAERVGSGGPIYLAAVMEYLMAEILELAGNAASDNKKNRITPRHVMLAVRNDEELSKLFSNATFAQGGVVPKIAQGIVPTKNDTTATTED</sequence>
<comment type="similarity">
    <text evidence="5">Belongs to the histone H2A family.</text>
</comment>
<dbReference type="SMART" id="SM00414">
    <property type="entry name" value="H2A"/>
    <property type="match status" value="1"/>
</dbReference>
<dbReference type="Proteomes" id="UP000095287">
    <property type="component" value="Unplaced"/>
</dbReference>
<accession>A0A1I7YQI7</accession>
<dbReference type="Gene3D" id="1.10.20.10">
    <property type="entry name" value="Histone, subunit A"/>
    <property type="match status" value="1"/>
</dbReference>
<keyword evidence="9" id="KW-1185">Reference proteome</keyword>
<name>A0A1I7YQI7_9BILA</name>
<dbReference type="Pfam" id="PF00125">
    <property type="entry name" value="Histone"/>
    <property type="match status" value="1"/>
</dbReference>
<dbReference type="PRINTS" id="PR00620">
    <property type="entry name" value="HISTONEH2A"/>
</dbReference>
<dbReference type="PANTHER" id="PTHR23430">
    <property type="entry name" value="HISTONE H2A"/>
    <property type="match status" value="1"/>
</dbReference>
<keyword evidence="4 5" id="KW-0544">Nucleosome core</keyword>
<organism evidence="9 10">
    <name type="scientific">Steinernema glaseri</name>
    <dbReference type="NCBI Taxonomy" id="37863"/>
    <lineage>
        <taxon>Eukaryota</taxon>
        <taxon>Metazoa</taxon>
        <taxon>Ecdysozoa</taxon>
        <taxon>Nematoda</taxon>
        <taxon>Chromadorea</taxon>
        <taxon>Rhabditida</taxon>
        <taxon>Tylenchina</taxon>
        <taxon>Panagrolaimomorpha</taxon>
        <taxon>Strongyloidoidea</taxon>
        <taxon>Steinernematidae</taxon>
        <taxon>Steinernema</taxon>
    </lineage>
</organism>
<comment type="subcellular location">
    <subcellularLocation>
        <location evidence="1">Chromosome</location>
    </subcellularLocation>
    <subcellularLocation>
        <location evidence="5">Nucleus</location>
    </subcellularLocation>
</comment>
<evidence type="ECO:0000256" key="4">
    <source>
        <dbReference type="ARBA" id="ARBA00023269"/>
    </source>
</evidence>
<dbReference type="InterPro" id="IPR032454">
    <property type="entry name" value="Histone_H2A_C"/>
</dbReference>